<keyword evidence="3" id="KW-1185">Reference proteome</keyword>
<proteinExistence type="inferred from homology"/>
<dbReference type="SUPFAM" id="SSF160544">
    <property type="entry name" value="EscU C-terminal domain-like"/>
    <property type="match status" value="1"/>
</dbReference>
<accession>A0ABT5FJT4</accession>
<dbReference type="Proteomes" id="UP001528411">
    <property type="component" value="Unassembled WGS sequence"/>
</dbReference>
<protein>
    <submittedName>
        <fullName evidence="2">EscU/YscU/HrcU family type III secretion system export apparatus switch protein</fullName>
    </submittedName>
</protein>
<dbReference type="InterPro" id="IPR006135">
    <property type="entry name" value="T3SS_substrate_exporter"/>
</dbReference>
<dbReference type="EMBL" id="JAQOMS010000002">
    <property type="protein sequence ID" value="MDC2891463.1"/>
    <property type="molecule type" value="Genomic_DNA"/>
</dbReference>
<reference evidence="2 3" key="1">
    <citation type="submission" date="2023-01" db="EMBL/GenBank/DDBJ databases">
        <title>Psychrosphaera sp. nov., isolated from marine algae.</title>
        <authorList>
            <person name="Bayburt H."/>
            <person name="Choi B.J."/>
            <person name="Kim J.M."/>
            <person name="Choi D.G."/>
            <person name="Jeon C.O."/>
        </authorList>
    </citation>
    <scope>NUCLEOTIDE SEQUENCE [LARGE SCALE GENOMIC DNA]</scope>
    <source>
        <strain evidence="2 3">G1-22</strain>
    </source>
</reference>
<dbReference type="Gene3D" id="3.40.1690.10">
    <property type="entry name" value="secretion proteins EscU"/>
    <property type="match status" value="1"/>
</dbReference>
<evidence type="ECO:0000256" key="1">
    <source>
        <dbReference type="ARBA" id="ARBA00010690"/>
    </source>
</evidence>
<sequence>MKNHHHKNTEALSLVYDGFSAPEIVSKGYNELADQIIEHARAHNILIHKDEVLFKRLETMAVGDKIPPNMYVVIAELIAFSYLLKGKFPDS</sequence>
<organism evidence="2 3">
    <name type="scientific">Psychrosphaera algicola</name>
    <dbReference type="NCBI Taxonomy" id="3023714"/>
    <lineage>
        <taxon>Bacteria</taxon>
        <taxon>Pseudomonadati</taxon>
        <taxon>Pseudomonadota</taxon>
        <taxon>Gammaproteobacteria</taxon>
        <taxon>Alteromonadales</taxon>
        <taxon>Pseudoalteromonadaceae</taxon>
        <taxon>Psychrosphaera</taxon>
    </lineage>
</organism>
<dbReference type="InterPro" id="IPR029025">
    <property type="entry name" value="T3SS_substrate_exporter_C"/>
</dbReference>
<comment type="caution">
    <text evidence="2">The sequence shown here is derived from an EMBL/GenBank/DDBJ whole genome shotgun (WGS) entry which is preliminary data.</text>
</comment>
<dbReference type="Pfam" id="PF01312">
    <property type="entry name" value="Bac_export_2"/>
    <property type="match status" value="1"/>
</dbReference>
<comment type="similarity">
    <text evidence="1">Belongs to the type III secretion exporter family.</text>
</comment>
<dbReference type="RefSeq" id="WP_272182434.1">
    <property type="nucleotide sequence ID" value="NZ_JAQOMS010000002.1"/>
</dbReference>
<name>A0ABT5FJT4_9GAMM</name>
<evidence type="ECO:0000313" key="3">
    <source>
        <dbReference type="Proteomes" id="UP001528411"/>
    </source>
</evidence>
<gene>
    <name evidence="2" type="ORF">PN838_25480</name>
</gene>
<evidence type="ECO:0000313" key="2">
    <source>
        <dbReference type="EMBL" id="MDC2891463.1"/>
    </source>
</evidence>